<dbReference type="Pfam" id="PF13515">
    <property type="entry name" value="FUSC_2"/>
    <property type="match status" value="1"/>
</dbReference>
<reference evidence="7 8" key="1">
    <citation type="journal article" date="2014" name="PLoS ONE">
        <title>Rumen cellulosomics: divergent fiber-degrading strategies revealed by comparative genome-wide analysis of six ruminococcal strains.</title>
        <authorList>
            <person name="Dassa B."/>
            <person name="Borovok I."/>
            <person name="Ruimy-Israeli V."/>
            <person name="Lamed R."/>
            <person name="Flint H.J."/>
            <person name="Duncan S.H."/>
            <person name="Henrissat B."/>
            <person name="Coutinho P."/>
            <person name="Morrison M."/>
            <person name="Mosoni P."/>
            <person name="Yeoman C.J."/>
            <person name="White B.A."/>
            <person name="Bayer E.A."/>
        </authorList>
    </citation>
    <scope>NUCLEOTIDE SEQUENCE [LARGE SCALE GENOMIC DNA]</scope>
    <source>
        <strain evidence="7 8">007c</strain>
    </source>
</reference>
<feature type="transmembrane region" description="Helical" evidence="5">
    <location>
        <begin position="94"/>
        <end position="111"/>
    </location>
</feature>
<dbReference type="InterPro" id="IPR049453">
    <property type="entry name" value="Memb_transporter_dom"/>
</dbReference>
<dbReference type="GO" id="GO:0016020">
    <property type="term" value="C:membrane"/>
    <property type="evidence" value="ECO:0007669"/>
    <property type="project" value="UniProtKB-SubCell"/>
</dbReference>
<dbReference type="Proteomes" id="UP000019365">
    <property type="component" value="Unassembled WGS sequence"/>
</dbReference>
<dbReference type="Gene3D" id="3.40.50.1000">
    <property type="entry name" value="HAD superfamily/HAD-like"/>
    <property type="match status" value="1"/>
</dbReference>
<evidence type="ECO:0000256" key="3">
    <source>
        <dbReference type="ARBA" id="ARBA00022989"/>
    </source>
</evidence>
<evidence type="ECO:0000313" key="8">
    <source>
        <dbReference type="Proteomes" id="UP000019365"/>
    </source>
</evidence>
<dbReference type="eggNOG" id="COG0561">
    <property type="taxonomic scope" value="Bacteria"/>
</dbReference>
<evidence type="ECO:0000259" key="6">
    <source>
        <dbReference type="Pfam" id="PF13515"/>
    </source>
</evidence>
<evidence type="ECO:0000256" key="5">
    <source>
        <dbReference type="SAM" id="Phobius"/>
    </source>
</evidence>
<dbReference type="Gene3D" id="3.30.1240.10">
    <property type="match status" value="1"/>
</dbReference>
<evidence type="ECO:0000313" key="7">
    <source>
        <dbReference type="EMBL" id="EWM52324.1"/>
    </source>
</evidence>
<dbReference type="eggNOG" id="COG4129">
    <property type="taxonomic scope" value="Bacteria"/>
</dbReference>
<organism evidence="7 8">
    <name type="scientific">Ruminococcus flavefaciens 007c</name>
    <dbReference type="NCBI Taxonomy" id="1341157"/>
    <lineage>
        <taxon>Bacteria</taxon>
        <taxon>Bacillati</taxon>
        <taxon>Bacillota</taxon>
        <taxon>Clostridia</taxon>
        <taxon>Eubacteriales</taxon>
        <taxon>Oscillospiraceae</taxon>
        <taxon>Ruminococcus</taxon>
    </lineage>
</organism>
<keyword evidence="8" id="KW-1185">Reference proteome</keyword>
<comment type="caution">
    <text evidence="7">The sequence shown here is derived from an EMBL/GenBank/DDBJ whole genome shotgun (WGS) entry which is preliminary data.</text>
</comment>
<dbReference type="InterPro" id="IPR023214">
    <property type="entry name" value="HAD_sf"/>
</dbReference>
<feature type="transmembrane region" description="Helical" evidence="5">
    <location>
        <begin position="44"/>
        <end position="60"/>
    </location>
</feature>
<dbReference type="PATRIC" id="fig|1341157.4.peg.3100"/>
<keyword evidence="4 5" id="KW-0472">Membrane</keyword>
<proteinExistence type="predicted"/>
<dbReference type="InterPro" id="IPR036412">
    <property type="entry name" value="HAD-like_sf"/>
</dbReference>
<name>W7UL71_RUMFL</name>
<evidence type="ECO:0000256" key="4">
    <source>
        <dbReference type="ARBA" id="ARBA00023136"/>
    </source>
</evidence>
<comment type="subcellular location">
    <subcellularLocation>
        <location evidence="1">Membrane</location>
        <topology evidence="1">Multi-pass membrane protein</topology>
    </subcellularLocation>
</comment>
<feature type="transmembrane region" description="Helical" evidence="5">
    <location>
        <begin position="66"/>
        <end position="87"/>
    </location>
</feature>
<sequence length="400" mass="45367">MAVYFIRTFLPVENGIPFYGALAALWCIQPYSDTTKNNAFQRSVGTLTGAVYGLLFLLMFRRLDLVIPEFVYISASIFIIPVIYTTVVMNKRNASFFSCVVFLSIALTHSFDADPYLFVLNRVIDTFIGIIIGVAVNDFRLPVRTDKTTLYVSGIDDVLISPSSNYSKVELNRLIRSGVKFTVSTTRTPAELMSIMNGTELKLPVIVMDGAAIYDIKEKKYLEMTYLSNSVSEEAERIISECGLNCFVNTMLDTTLLIYYGEFRNPAEKNLFETHSNSAYRNYISSEYRRKDDNERILYITVLAEKIDIFLLERRLRQKLGVSARISFSDSEYEGFMYLKVFSPMASKENMMSKLKEHTGAEKAVTFGSIRGKYDVYINDGGGNATVKKLKKICRSHGNF</sequence>
<keyword evidence="2 5" id="KW-0812">Transmembrane</keyword>
<dbReference type="AlphaFoldDB" id="W7UL71"/>
<keyword evidence="3 5" id="KW-1133">Transmembrane helix</keyword>
<dbReference type="SUPFAM" id="SSF56784">
    <property type="entry name" value="HAD-like"/>
    <property type="match status" value="1"/>
</dbReference>
<evidence type="ECO:0000256" key="2">
    <source>
        <dbReference type="ARBA" id="ARBA00022692"/>
    </source>
</evidence>
<evidence type="ECO:0000256" key="1">
    <source>
        <dbReference type="ARBA" id="ARBA00004141"/>
    </source>
</evidence>
<gene>
    <name evidence="7" type="ORF">RF007C_13315</name>
</gene>
<accession>W7UL71</accession>
<feature type="transmembrane region" description="Helical" evidence="5">
    <location>
        <begin position="117"/>
        <end position="137"/>
    </location>
</feature>
<protein>
    <recommendedName>
        <fullName evidence="6">Integral membrane bound transporter domain-containing protein</fullName>
    </recommendedName>
</protein>
<dbReference type="EMBL" id="ATAX01000036">
    <property type="protein sequence ID" value="EWM52324.1"/>
    <property type="molecule type" value="Genomic_DNA"/>
</dbReference>
<feature type="domain" description="Integral membrane bound transporter" evidence="6">
    <location>
        <begin position="15"/>
        <end position="136"/>
    </location>
</feature>
<dbReference type="Pfam" id="PF08282">
    <property type="entry name" value="Hydrolase_3"/>
    <property type="match status" value="1"/>
</dbReference>